<name>A0ACC0YE20_9ROSI</name>
<keyword evidence="2" id="KW-1185">Reference proteome</keyword>
<organism evidence="1 2">
    <name type="scientific">Pistacia integerrima</name>
    <dbReference type="NCBI Taxonomy" id="434235"/>
    <lineage>
        <taxon>Eukaryota</taxon>
        <taxon>Viridiplantae</taxon>
        <taxon>Streptophyta</taxon>
        <taxon>Embryophyta</taxon>
        <taxon>Tracheophyta</taxon>
        <taxon>Spermatophyta</taxon>
        <taxon>Magnoliopsida</taxon>
        <taxon>eudicotyledons</taxon>
        <taxon>Gunneridae</taxon>
        <taxon>Pentapetalae</taxon>
        <taxon>rosids</taxon>
        <taxon>malvids</taxon>
        <taxon>Sapindales</taxon>
        <taxon>Anacardiaceae</taxon>
        <taxon>Pistacia</taxon>
    </lineage>
</organism>
<evidence type="ECO:0000313" key="1">
    <source>
        <dbReference type="EMBL" id="KAJ0034387.1"/>
    </source>
</evidence>
<gene>
    <name evidence="1" type="ORF">Pint_26282</name>
</gene>
<proteinExistence type="predicted"/>
<dbReference type="EMBL" id="CM047742">
    <property type="protein sequence ID" value="KAJ0034387.1"/>
    <property type="molecule type" value="Genomic_DNA"/>
</dbReference>
<sequence length="398" mass="44513">MGLNETYSTVRGQIVLMHPLPTDKKAYSLLCEEEKQQGLTETKRNRKPLHCSYCEGTTHIVDQCYFLNRFPVGHKLHDKDVQPPNRSKKTVAHQASAEVISHSHKPLIDPTPQFTYEELAQIKAFFNGKNSAQANYTGISTPFCSSFIAQKTNLSHWIIDSGATNHIATSISISSPLSSQVNLPNGASSAITGIGSTQLSAHMHVKNILCASSFHVNLLSVSQLTATLNCSIHFFPTFCVLQDLTSKKMIGLGKQLNGLYYFVPSIKSASPTTSITYHVDSTPKIPWPQWLGHPSKALSQFLSHVIPSFVFNSQHLCETCHLAKQTRLPFSSSTIQTLHSFDLLHCDIWGPFHTATHTRANYFLTIVDDYTRFTWIFLMQFKSETQGFLKTFISFVNT</sequence>
<accession>A0ACC0YE20</accession>
<comment type="caution">
    <text evidence="1">The sequence shown here is derived from an EMBL/GenBank/DDBJ whole genome shotgun (WGS) entry which is preliminary data.</text>
</comment>
<reference evidence="2" key="1">
    <citation type="journal article" date="2023" name="G3 (Bethesda)">
        <title>Genome assembly and association tests identify interacting loci associated with vigor, precocity, and sex in interspecific pistachio rootstocks.</title>
        <authorList>
            <person name="Palmer W."/>
            <person name="Jacygrad E."/>
            <person name="Sagayaradj S."/>
            <person name="Cavanaugh K."/>
            <person name="Han R."/>
            <person name="Bertier L."/>
            <person name="Beede B."/>
            <person name="Kafkas S."/>
            <person name="Golino D."/>
            <person name="Preece J."/>
            <person name="Michelmore R."/>
        </authorList>
    </citation>
    <scope>NUCLEOTIDE SEQUENCE [LARGE SCALE GENOMIC DNA]</scope>
</reference>
<protein>
    <submittedName>
        <fullName evidence="1">Uncharacterized protein</fullName>
    </submittedName>
</protein>
<evidence type="ECO:0000313" key="2">
    <source>
        <dbReference type="Proteomes" id="UP001163603"/>
    </source>
</evidence>
<dbReference type="Proteomes" id="UP001163603">
    <property type="component" value="Chromosome 7"/>
</dbReference>